<dbReference type="InterPro" id="IPR000836">
    <property type="entry name" value="PRTase_dom"/>
</dbReference>
<gene>
    <name evidence="12" type="primary">prs</name>
    <name evidence="14" type="ORF">SAMN02910432_01838</name>
</gene>
<keyword evidence="5 12" id="KW-0547">Nucleotide-binding</keyword>
<comment type="subcellular location">
    <subcellularLocation>
        <location evidence="12">Cytoplasm</location>
    </subcellularLocation>
</comment>
<protein>
    <recommendedName>
        <fullName evidence="12">Ribose-phosphate pyrophosphokinase</fullName>
        <shortName evidence="12">RPPK</shortName>
        <ecNumber evidence="12">2.7.6.1</ecNumber>
    </recommendedName>
    <alternativeName>
        <fullName evidence="12">5-phospho-D-ribosyl alpha-1-diphosphate synthase</fullName>
    </alternativeName>
    <alternativeName>
        <fullName evidence="12">Phosphoribosyl diphosphate synthase</fullName>
    </alternativeName>
    <alternativeName>
        <fullName evidence="12">Phosphoribosyl pyrophosphate synthase</fullName>
        <shortName evidence="12">P-Rib-PP synthase</shortName>
        <shortName evidence="12">PRPP synthase</shortName>
        <shortName evidence="12">PRPPase</shortName>
    </alternativeName>
</protein>
<comment type="caution">
    <text evidence="12">Lacks conserved residue(s) required for the propagation of feature annotation.</text>
</comment>
<feature type="binding site" evidence="12">
    <location>
        <begin position="43"/>
        <end position="45"/>
    </location>
    <ligand>
        <name>ATP</name>
        <dbReference type="ChEBI" id="CHEBI:30616"/>
    </ligand>
</feature>
<evidence type="ECO:0000256" key="8">
    <source>
        <dbReference type="ARBA" id="ARBA00022842"/>
    </source>
</evidence>
<keyword evidence="3 12" id="KW-0479">Metal-binding</keyword>
<dbReference type="InterPro" id="IPR029099">
    <property type="entry name" value="Pribosyltran_N"/>
</dbReference>
<keyword evidence="2 12" id="KW-0808">Transferase</keyword>
<evidence type="ECO:0000256" key="11">
    <source>
        <dbReference type="ARBA" id="ARBA00061444"/>
    </source>
</evidence>
<dbReference type="EC" id="2.7.6.1" evidence="12"/>
<evidence type="ECO:0000256" key="9">
    <source>
        <dbReference type="ARBA" id="ARBA00049535"/>
    </source>
</evidence>
<evidence type="ECO:0000256" key="5">
    <source>
        <dbReference type="ARBA" id="ARBA00022741"/>
    </source>
</evidence>
<dbReference type="HAMAP" id="MF_00583_B">
    <property type="entry name" value="RibP_PPkinase_B"/>
    <property type="match status" value="1"/>
</dbReference>
<evidence type="ECO:0000256" key="4">
    <source>
        <dbReference type="ARBA" id="ARBA00022727"/>
    </source>
</evidence>
<comment type="cofactor">
    <cofactor evidence="12">
        <name>Mg(2+)</name>
        <dbReference type="ChEBI" id="CHEBI:18420"/>
    </cofactor>
    <text evidence="12">Binds 2 Mg(2+) ions per subunit.</text>
</comment>
<feature type="binding site" evidence="12">
    <location>
        <position position="223"/>
    </location>
    <ligand>
        <name>D-ribose 5-phosphate</name>
        <dbReference type="ChEBI" id="CHEBI:78346"/>
    </ligand>
</feature>
<comment type="similarity">
    <text evidence="11 12">Belongs to the ribose-phosphate pyrophosphokinase family. Class I subfamily.</text>
</comment>
<evidence type="ECO:0000313" key="14">
    <source>
        <dbReference type="EMBL" id="SFG55732.1"/>
    </source>
</evidence>
<dbReference type="NCBIfam" id="TIGR01251">
    <property type="entry name" value="ribP_PPkin"/>
    <property type="match status" value="1"/>
</dbReference>
<dbReference type="OrthoDB" id="9777067at2"/>
<dbReference type="GO" id="GO:0016301">
    <property type="term" value="F:kinase activity"/>
    <property type="evidence" value="ECO:0007669"/>
    <property type="project" value="UniProtKB-KW"/>
</dbReference>
<dbReference type="Gene3D" id="3.40.50.2020">
    <property type="match status" value="2"/>
</dbReference>
<feature type="domain" description="Ribose-phosphate pyrophosphokinase N-terminal" evidence="13">
    <location>
        <begin position="10"/>
        <end position="126"/>
    </location>
</feature>
<feature type="binding site" evidence="12">
    <location>
        <position position="136"/>
    </location>
    <ligand>
        <name>Mg(2+)</name>
        <dbReference type="ChEBI" id="CHEBI:18420"/>
    </ligand>
</feature>
<evidence type="ECO:0000259" key="13">
    <source>
        <dbReference type="Pfam" id="PF13793"/>
    </source>
</evidence>
<keyword evidence="6 12" id="KW-0418">Kinase</keyword>
<evidence type="ECO:0000256" key="2">
    <source>
        <dbReference type="ARBA" id="ARBA00022679"/>
    </source>
</evidence>
<dbReference type="InterPro" id="IPR037515">
    <property type="entry name" value="Rib-P_diPkinase_bac"/>
</dbReference>
<dbReference type="PANTHER" id="PTHR10210:SF41">
    <property type="entry name" value="RIBOSE-PHOSPHATE PYROPHOSPHOKINASE 1, CHLOROPLASTIC"/>
    <property type="match status" value="1"/>
</dbReference>
<keyword evidence="12" id="KW-0963">Cytoplasm</keyword>
<comment type="subunit">
    <text evidence="12">Homohexamer.</text>
</comment>
<keyword evidence="7 12" id="KW-0067">ATP-binding</keyword>
<name>A0A1I2SSR3_9LACO</name>
<evidence type="ECO:0000256" key="12">
    <source>
        <dbReference type="HAMAP-Rule" id="MF_00583"/>
    </source>
</evidence>
<comment type="catalytic activity">
    <reaction evidence="9 12">
        <text>D-ribose 5-phosphate + ATP = 5-phospho-alpha-D-ribose 1-diphosphate + AMP + H(+)</text>
        <dbReference type="Rhea" id="RHEA:15609"/>
        <dbReference type="ChEBI" id="CHEBI:15378"/>
        <dbReference type="ChEBI" id="CHEBI:30616"/>
        <dbReference type="ChEBI" id="CHEBI:58017"/>
        <dbReference type="ChEBI" id="CHEBI:78346"/>
        <dbReference type="ChEBI" id="CHEBI:456215"/>
        <dbReference type="EC" id="2.7.6.1"/>
    </reaction>
</comment>
<dbReference type="SMART" id="SM01400">
    <property type="entry name" value="Pribosyltran_N"/>
    <property type="match status" value="1"/>
</dbReference>
<accession>A0A1I2SSR3</accession>
<dbReference type="UniPathway" id="UPA00087">
    <property type="reaction ID" value="UER00172"/>
</dbReference>
<reference evidence="15" key="1">
    <citation type="submission" date="2016-10" db="EMBL/GenBank/DDBJ databases">
        <authorList>
            <person name="Varghese N."/>
            <person name="Submissions S."/>
        </authorList>
    </citation>
    <scope>NUCLEOTIDE SEQUENCE [LARGE SCALE GENOMIC DNA]</scope>
    <source>
        <strain evidence="15">DSM 20403</strain>
    </source>
</reference>
<dbReference type="SUPFAM" id="SSF53271">
    <property type="entry name" value="PRTase-like"/>
    <property type="match status" value="2"/>
</dbReference>
<organism evidence="14 15">
    <name type="scientific">Ligilactobacillus ruminis DSM 20403 = NBRC 102161</name>
    <dbReference type="NCBI Taxonomy" id="1423798"/>
    <lineage>
        <taxon>Bacteria</taxon>
        <taxon>Bacillati</taxon>
        <taxon>Bacillota</taxon>
        <taxon>Bacilli</taxon>
        <taxon>Lactobacillales</taxon>
        <taxon>Lactobacillaceae</taxon>
        <taxon>Ligilactobacillus</taxon>
    </lineage>
</organism>
<dbReference type="GO" id="GO:0006015">
    <property type="term" value="P:5-phosphoribose 1-diphosphate biosynthetic process"/>
    <property type="evidence" value="ECO:0007669"/>
    <property type="project" value="UniProtKB-UniRule"/>
</dbReference>
<evidence type="ECO:0000256" key="1">
    <source>
        <dbReference type="ARBA" id="ARBA00004996"/>
    </source>
</evidence>
<evidence type="ECO:0000256" key="7">
    <source>
        <dbReference type="ARBA" id="ARBA00022840"/>
    </source>
</evidence>
<dbReference type="GO" id="GO:0005524">
    <property type="term" value="F:ATP binding"/>
    <property type="evidence" value="ECO:0007669"/>
    <property type="project" value="UniProtKB-KW"/>
</dbReference>
<dbReference type="InterPro" id="IPR005946">
    <property type="entry name" value="Rib-P_diPkinase"/>
</dbReference>
<dbReference type="CDD" id="cd06223">
    <property type="entry name" value="PRTases_typeI"/>
    <property type="match status" value="1"/>
</dbReference>
<dbReference type="FunFam" id="3.40.50.2020:FF:000001">
    <property type="entry name" value="Ribose-phosphate pyrophosphokinase"/>
    <property type="match status" value="1"/>
</dbReference>
<dbReference type="AlphaFoldDB" id="A0A1I2SSR3"/>
<evidence type="ECO:0000313" key="15">
    <source>
        <dbReference type="Proteomes" id="UP000182635"/>
    </source>
</evidence>
<proteinExistence type="inferred from homology"/>
<dbReference type="GO" id="GO:0002189">
    <property type="term" value="C:ribose phosphate diphosphokinase complex"/>
    <property type="evidence" value="ECO:0007669"/>
    <property type="project" value="TreeGrafter"/>
</dbReference>
<dbReference type="Proteomes" id="UP000182635">
    <property type="component" value="Unassembled WGS sequence"/>
</dbReference>
<dbReference type="NCBIfam" id="NF002320">
    <property type="entry name" value="PRK01259.1"/>
    <property type="match status" value="1"/>
</dbReference>
<feature type="binding site" evidence="12">
    <location>
        <position position="176"/>
    </location>
    <ligand>
        <name>Mg(2+)</name>
        <dbReference type="ChEBI" id="CHEBI:18420"/>
    </ligand>
</feature>
<feature type="active site" evidence="12">
    <location>
        <position position="199"/>
    </location>
</feature>
<dbReference type="GO" id="GO:0000287">
    <property type="term" value="F:magnesium ion binding"/>
    <property type="evidence" value="ECO:0007669"/>
    <property type="project" value="UniProtKB-UniRule"/>
</dbReference>
<dbReference type="GO" id="GO:0006164">
    <property type="term" value="P:purine nucleotide biosynthetic process"/>
    <property type="evidence" value="ECO:0007669"/>
    <property type="project" value="TreeGrafter"/>
</dbReference>
<keyword evidence="4 12" id="KW-0545">Nucleotide biosynthesis</keyword>
<dbReference type="PANTHER" id="PTHR10210">
    <property type="entry name" value="RIBOSE-PHOSPHATE DIPHOSPHOKINASE FAMILY MEMBER"/>
    <property type="match status" value="1"/>
</dbReference>
<dbReference type="Pfam" id="PF14572">
    <property type="entry name" value="Pribosyl_synth"/>
    <property type="match status" value="1"/>
</dbReference>
<comment type="pathway">
    <text evidence="1 12">Metabolic intermediate biosynthesis; 5-phospho-alpha-D-ribose 1-diphosphate biosynthesis; 5-phospho-alpha-D-ribose 1-diphosphate from D-ribose 5-phosphate (route I): step 1/1.</text>
</comment>
<evidence type="ECO:0000256" key="6">
    <source>
        <dbReference type="ARBA" id="ARBA00022777"/>
    </source>
</evidence>
<dbReference type="Pfam" id="PF13793">
    <property type="entry name" value="Pribosyltran_N"/>
    <property type="match status" value="1"/>
</dbReference>
<comment type="function">
    <text evidence="10 12">Involved in the biosynthesis of the central metabolite phospho-alpha-D-ribosyl-1-pyrophosphate (PRPP) via the transfer of pyrophosphoryl group from ATP to 1-hydroxyl of ribose-5-phosphate (Rib-5-P).</text>
</comment>
<evidence type="ECO:0000256" key="3">
    <source>
        <dbReference type="ARBA" id="ARBA00022723"/>
    </source>
</evidence>
<evidence type="ECO:0000256" key="10">
    <source>
        <dbReference type="ARBA" id="ARBA00054914"/>
    </source>
</evidence>
<dbReference type="GO" id="GO:0004749">
    <property type="term" value="F:ribose phosphate diphosphokinase activity"/>
    <property type="evidence" value="ECO:0007669"/>
    <property type="project" value="UniProtKB-UniRule"/>
</dbReference>
<dbReference type="InterPro" id="IPR029057">
    <property type="entry name" value="PRTase-like"/>
</dbReference>
<sequence>MKDMQENAGIKLFALNSNQELAEKIAEEMGVELCDASVKHFSDGEIQININESVRGDDVFIIQSISDPVNENFMELMVMMDALRRASAGSINAVIPYYGYARADRKARSREPITAKLIANFISLAGADRVVTLDLHAGQLQGFFNIPVDHLLAIYTQAHYFKESGIADDVVVVAPDHNSVKLARNLAELLKAPIAIVDKRDAARVDEADIIGDVKGHKCIVFDDLIDTGGKMVDAATALYAAGATKIYACATHPIFSGNVVKELEASAYDEVIVTDTIAISEEKQFDKLRVLSVAPIFAKAISLIYHNQSVDALFDKSDSI</sequence>
<dbReference type="GO" id="GO:0005737">
    <property type="term" value="C:cytoplasm"/>
    <property type="evidence" value="ECO:0007669"/>
    <property type="project" value="UniProtKB-SubCell"/>
</dbReference>
<dbReference type="GeneID" id="29802063"/>
<dbReference type="EMBL" id="FOPI01000037">
    <property type="protein sequence ID" value="SFG55732.1"/>
    <property type="molecule type" value="Genomic_DNA"/>
</dbReference>
<keyword evidence="8 12" id="KW-0460">Magnesium</keyword>
<dbReference type="RefSeq" id="WP_014074049.1">
    <property type="nucleotide sequence ID" value="NZ_AYYL01000040.1"/>
</dbReference>